<organism evidence="1 3">
    <name type="scientific">Araneus ventricosus</name>
    <name type="common">Orbweaver spider</name>
    <name type="synonym">Epeira ventricosa</name>
    <dbReference type="NCBI Taxonomy" id="182803"/>
    <lineage>
        <taxon>Eukaryota</taxon>
        <taxon>Metazoa</taxon>
        <taxon>Ecdysozoa</taxon>
        <taxon>Arthropoda</taxon>
        <taxon>Chelicerata</taxon>
        <taxon>Arachnida</taxon>
        <taxon>Araneae</taxon>
        <taxon>Araneomorphae</taxon>
        <taxon>Entelegynae</taxon>
        <taxon>Araneoidea</taxon>
        <taxon>Araneidae</taxon>
        <taxon>Araneus</taxon>
    </lineage>
</organism>
<evidence type="ECO:0000313" key="2">
    <source>
        <dbReference type="EMBL" id="GBN50614.1"/>
    </source>
</evidence>
<sequence length="95" mass="10333">MTHCLTSLSGVKSSKSVVSESVTEQYFGTDLAILNLGQQDTCAGTPYPNIHTTPAGERSATTYDLTCNRLTYTGLFNGIGLRAWNPPVLKPRPYH</sequence>
<keyword evidence="3" id="KW-1185">Reference proteome</keyword>
<name>A0A4Y2PJC0_ARAVE</name>
<dbReference type="EMBL" id="BGPR01133128">
    <property type="protein sequence ID" value="GBN50610.1"/>
    <property type="molecule type" value="Genomic_DNA"/>
</dbReference>
<proteinExistence type="predicted"/>
<evidence type="ECO:0000313" key="3">
    <source>
        <dbReference type="Proteomes" id="UP000499080"/>
    </source>
</evidence>
<comment type="caution">
    <text evidence="1">The sequence shown here is derived from an EMBL/GenBank/DDBJ whole genome shotgun (WGS) entry which is preliminary data.</text>
</comment>
<dbReference type="AlphaFoldDB" id="A0A4Y2PJC0"/>
<dbReference type="EMBL" id="BGPR01133129">
    <property type="protein sequence ID" value="GBN50614.1"/>
    <property type="molecule type" value="Genomic_DNA"/>
</dbReference>
<protein>
    <submittedName>
        <fullName evidence="1">Uncharacterized protein</fullName>
    </submittedName>
</protein>
<reference evidence="1 3" key="1">
    <citation type="journal article" date="2019" name="Sci. Rep.">
        <title>Orb-weaving spider Araneus ventricosus genome elucidates the spidroin gene catalogue.</title>
        <authorList>
            <person name="Kono N."/>
            <person name="Nakamura H."/>
            <person name="Ohtoshi R."/>
            <person name="Moran D.A.P."/>
            <person name="Shinohara A."/>
            <person name="Yoshida Y."/>
            <person name="Fujiwara M."/>
            <person name="Mori M."/>
            <person name="Tomita M."/>
            <person name="Arakawa K."/>
        </authorList>
    </citation>
    <scope>NUCLEOTIDE SEQUENCE [LARGE SCALE GENOMIC DNA]</scope>
</reference>
<evidence type="ECO:0000313" key="1">
    <source>
        <dbReference type="EMBL" id="GBN50610.1"/>
    </source>
</evidence>
<accession>A0A4Y2PJC0</accession>
<dbReference type="Proteomes" id="UP000499080">
    <property type="component" value="Unassembled WGS sequence"/>
</dbReference>
<gene>
    <name evidence="1" type="ORF">AVEN_250151_1</name>
    <name evidence="2" type="ORF">AVEN_257582_1</name>
</gene>